<feature type="region of interest" description="Disordered" evidence="9">
    <location>
        <begin position="222"/>
        <end position="242"/>
    </location>
</feature>
<dbReference type="GO" id="GO:0051213">
    <property type="term" value="F:dioxygenase activity"/>
    <property type="evidence" value="ECO:0007669"/>
    <property type="project" value="UniProtKB-KW"/>
</dbReference>
<feature type="region of interest" description="Disordered" evidence="9">
    <location>
        <begin position="151"/>
        <end position="179"/>
    </location>
</feature>
<accession>A0A139A8J1</accession>
<evidence type="ECO:0000313" key="11">
    <source>
        <dbReference type="EMBL" id="KXS12765.1"/>
    </source>
</evidence>
<evidence type="ECO:0000256" key="2">
    <source>
        <dbReference type="ARBA" id="ARBA00005770"/>
    </source>
</evidence>
<gene>
    <name evidence="11" type="ORF">M427DRAFT_146976</name>
</gene>
<evidence type="ECO:0000256" key="1">
    <source>
        <dbReference type="ARBA" id="ARBA00004123"/>
    </source>
</evidence>
<dbReference type="STRING" id="1344416.A0A139A8J1"/>
<dbReference type="PROSITE" id="PS51819">
    <property type="entry name" value="VOC"/>
    <property type="match status" value="1"/>
</dbReference>
<dbReference type="PANTHER" id="PTHR10374">
    <property type="entry name" value="LACTOYLGLUTATHIONE LYASE GLYOXALASE I"/>
    <property type="match status" value="1"/>
</dbReference>
<proteinExistence type="inferred from homology"/>
<keyword evidence="12" id="KW-1185">Reference proteome</keyword>
<dbReference type="SUPFAM" id="SSF140718">
    <property type="entry name" value="Mediator hinge subcomplex-like"/>
    <property type="match status" value="1"/>
</dbReference>
<evidence type="ECO:0000313" key="12">
    <source>
        <dbReference type="Proteomes" id="UP000070544"/>
    </source>
</evidence>
<dbReference type="InterPro" id="IPR037212">
    <property type="entry name" value="Med7/Med21-like"/>
</dbReference>
<dbReference type="Gene3D" id="3.10.180.10">
    <property type="entry name" value="2,3-Dihydroxybiphenyl 1,2-Dioxygenase, domain 1"/>
    <property type="match status" value="1"/>
</dbReference>
<evidence type="ECO:0000256" key="4">
    <source>
        <dbReference type="ARBA" id="ARBA00022723"/>
    </source>
</evidence>
<keyword evidence="5" id="KW-0805">Transcription regulation</keyword>
<evidence type="ECO:0000256" key="3">
    <source>
        <dbReference type="ARBA" id="ARBA00019691"/>
    </source>
</evidence>
<evidence type="ECO:0000256" key="6">
    <source>
        <dbReference type="ARBA" id="ARBA00023163"/>
    </source>
</evidence>
<dbReference type="Pfam" id="PF00903">
    <property type="entry name" value="Glyoxalase"/>
    <property type="match status" value="1"/>
</dbReference>
<dbReference type="AlphaFoldDB" id="A0A139A8J1"/>
<keyword evidence="6" id="KW-0804">Transcription</keyword>
<dbReference type="InterPro" id="IPR004360">
    <property type="entry name" value="Glyas_Fos-R_dOase_dom"/>
</dbReference>
<comment type="subcellular location">
    <subcellularLocation>
        <location evidence="1">Nucleus</location>
    </subcellularLocation>
</comment>
<name>A0A139A8J1_GONPJ</name>
<evidence type="ECO:0000256" key="9">
    <source>
        <dbReference type="SAM" id="MobiDB-lite"/>
    </source>
</evidence>
<dbReference type="GO" id="GO:0004462">
    <property type="term" value="F:lactoylglutathione lyase activity"/>
    <property type="evidence" value="ECO:0007669"/>
    <property type="project" value="InterPro"/>
</dbReference>
<organism evidence="11 12">
    <name type="scientific">Gonapodya prolifera (strain JEL478)</name>
    <name type="common">Monoblepharis prolifera</name>
    <dbReference type="NCBI Taxonomy" id="1344416"/>
    <lineage>
        <taxon>Eukaryota</taxon>
        <taxon>Fungi</taxon>
        <taxon>Fungi incertae sedis</taxon>
        <taxon>Chytridiomycota</taxon>
        <taxon>Chytridiomycota incertae sedis</taxon>
        <taxon>Monoblepharidomycetes</taxon>
        <taxon>Monoblepharidales</taxon>
        <taxon>Gonapodyaceae</taxon>
        <taxon>Gonapodya</taxon>
    </lineage>
</organism>
<evidence type="ECO:0000256" key="5">
    <source>
        <dbReference type="ARBA" id="ARBA00023015"/>
    </source>
</evidence>
<dbReference type="SUPFAM" id="SSF54593">
    <property type="entry name" value="Glyoxalase/Bleomycin resistance protein/Dihydroxybiphenyl dioxygenase"/>
    <property type="match status" value="1"/>
</dbReference>
<dbReference type="PANTHER" id="PTHR10374:SF30">
    <property type="entry name" value="LACTOYLGLUTATHIONE LYASE"/>
    <property type="match status" value="1"/>
</dbReference>
<feature type="domain" description="VOC" evidence="10">
    <location>
        <begin position="9"/>
        <end position="163"/>
    </location>
</feature>
<dbReference type="InterPro" id="IPR021384">
    <property type="entry name" value="Mediator_Med21"/>
</dbReference>
<evidence type="ECO:0000259" key="10">
    <source>
        <dbReference type="PROSITE" id="PS51819"/>
    </source>
</evidence>
<dbReference type="InterPro" id="IPR029068">
    <property type="entry name" value="Glyas_Bleomycin-R_OHBP_Dase"/>
</dbReference>
<dbReference type="InterPro" id="IPR018146">
    <property type="entry name" value="Glyoxalase_1_CS"/>
</dbReference>
<evidence type="ECO:0000256" key="8">
    <source>
        <dbReference type="ARBA" id="ARBA00031952"/>
    </source>
</evidence>
<evidence type="ECO:0000256" key="7">
    <source>
        <dbReference type="ARBA" id="ARBA00023242"/>
    </source>
</evidence>
<keyword evidence="4" id="KW-0479">Metal-binding</keyword>
<keyword evidence="11" id="KW-0560">Oxidoreductase</keyword>
<dbReference type="GO" id="GO:0016592">
    <property type="term" value="C:mediator complex"/>
    <property type="evidence" value="ECO:0007669"/>
    <property type="project" value="InterPro"/>
</dbReference>
<sequence>MTTETPKIRYLHTMVRVADKEKSLDFYINKLGLKVIREVNNPQYKFDLIFLAPEGQEDAQIELTYNYPDPEPEKYTEGRNFGHLCFEVPNIYEYCQKLVDQGVTINRPPRDGYMAGTLNGTRTKLPPQEPWASMPNVGKCLSMSLSEHTAADPATPRFSVGTPRTPRPDAPPTTGITLPPQTLRDQLSHMDRLTQLQDKVDQLMASFKVAYDQARRFAPPLLPDSSVSSTSEPVASQALPPGTQAAHAYRAKSITELSQEIGVHARAIDLYIESLPDISMSEEEQLEELAALDAENRSRGEQLEKVVEEATFNTFAVSVEVFRDLARQAIRFIADDQYAYLKKSAEKKRRIVEAGFVGLGF</sequence>
<feature type="compositionally biased region" description="Low complexity" evidence="9">
    <location>
        <begin position="223"/>
        <end position="236"/>
    </location>
</feature>
<keyword evidence="7" id="KW-0539">Nucleus</keyword>
<dbReference type="OrthoDB" id="16820at2759"/>
<dbReference type="Proteomes" id="UP000070544">
    <property type="component" value="Unassembled WGS sequence"/>
</dbReference>
<comment type="similarity">
    <text evidence="2">Belongs to the Mediator complex subunit 21 family.</text>
</comment>
<dbReference type="EMBL" id="KQ965785">
    <property type="protein sequence ID" value="KXS12765.1"/>
    <property type="molecule type" value="Genomic_DNA"/>
</dbReference>
<dbReference type="Gene3D" id="6.10.280.10">
    <property type="entry name" value="Mediator complex, subunit Med21"/>
    <property type="match status" value="1"/>
</dbReference>
<dbReference type="GO" id="GO:0046872">
    <property type="term" value="F:metal ion binding"/>
    <property type="evidence" value="ECO:0007669"/>
    <property type="project" value="UniProtKB-KW"/>
</dbReference>
<dbReference type="PROSITE" id="PS00934">
    <property type="entry name" value="GLYOXALASE_I_1"/>
    <property type="match status" value="1"/>
</dbReference>
<dbReference type="InterPro" id="IPR037523">
    <property type="entry name" value="VOC_core"/>
</dbReference>
<reference evidence="11 12" key="1">
    <citation type="journal article" date="2015" name="Genome Biol. Evol.">
        <title>Phylogenomic analyses indicate that early fungi evolved digesting cell walls of algal ancestors of land plants.</title>
        <authorList>
            <person name="Chang Y."/>
            <person name="Wang S."/>
            <person name="Sekimoto S."/>
            <person name="Aerts A.L."/>
            <person name="Choi C."/>
            <person name="Clum A."/>
            <person name="LaButti K.M."/>
            <person name="Lindquist E.A."/>
            <person name="Yee Ngan C."/>
            <person name="Ohm R.A."/>
            <person name="Salamov A.A."/>
            <person name="Grigoriev I.V."/>
            <person name="Spatafora J.W."/>
            <person name="Berbee M.L."/>
        </authorList>
    </citation>
    <scope>NUCLEOTIDE SEQUENCE [LARGE SCALE GENOMIC DNA]</scope>
    <source>
        <strain evidence="11 12">JEL478</strain>
    </source>
</reference>
<dbReference type="Pfam" id="PF11221">
    <property type="entry name" value="Med21"/>
    <property type="match status" value="1"/>
</dbReference>
<protein>
    <recommendedName>
        <fullName evidence="3">Mediator of RNA polymerase II transcription subunit 21</fullName>
    </recommendedName>
    <alternativeName>
        <fullName evidence="8">Mediator complex subunit 21</fullName>
    </alternativeName>
</protein>
<keyword evidence="11" id="KW-0223">Dioxygenase</keyword>